<name>A0A6H9YY83_9ACTN</name>
<dbReference type="PANTHER" id="PTHR30204">
    <property type="entry name" value="REDOX-CYCLING DRUG-SENSING TRANSCRIPTIONAL ACTIVATOR SOXR"/>
    <property type="match status" value="1"/>
</dbReference>
<dbReference type="Proteomes" id="UP000468735">
    <property type="component" value="Unassembled WGS sequence"/>
</dbReference>
<dbReference type="SUPFAM" id="SSF46955">
    <property type="entry name" value="Putative DNA-binding domain"/>
    <property type="match status" value="1"/>
</dbReference>
<protein>
    <submittedName>
        <fullName evidence="4">MerR family transcriptional regulator</fullName>
    </submittedName>
</protein>
<gene>
    <name evidence="4" type="ORF">F8566_09870</name>
</gene>
<feature type="region of interest" description="Disordered" evidence="2">
    <location>
        <begin position="116"/>
        <end position="187"/>
    </location>
</feature>
<comment type="caution">
    <text evidence="4">The sequence shown here is derived from an EMBL/GenBank/DDBJ whole genome shotgun (WGS) entry which is preliminary data.</text>
</comment>
<feature type="domain" description="HTH merR-type" evidence="3">
    <location>
        <begin position="1"/>
        <end position="68"/>
    </location>
</feature>
<sequence length="187" mass="20600">MLIGELSRRTGVRTHQLRYYEAQGLLEPNRSTGGYREYADDAVLTVHQIRKLLAAGLSTDDIALMLPCMTGPDPELEPCPELLDGLRARLRGIDEQIDTLARSRQALANYIETTERRASKEYEPCDSTAQSQPSTRAGAIAPSDHPGRRRRPDDQARPGRLRGPADPMTSASPATGAVPTRLARRAR</sequence>
<dbReference type="PRINTS" id="PR00040">
    <property type="entry name" value="HTHMERR"/>
</dbReference>
<reference evidence="4 5" key="1">
    <citation type="submission" date="2019-09" db="EMBL/GenBank/DDBJ databases">
        <title>Actinomadura physcomitrii sp. nov., a novel actinomycete isolated from moss [Physcomitrium sphaericum (Ludw) Fuernr].</title>
        <authorList>
            <person name="Zhuang X."/>
            <person name="Liu C."/>
        </authorList>
    </citation>
    <scope>NUCLEOTIDE SEQUENCE [LARGE SCALE GENOMIC DNA]</scope>
    <source>
        <strain evidence="4 5">HMC1</strain>
    </source>
</reference>
<dbReference type="InterPro" id="IPR047057">
    <property type="entry name" value="MerR_fam"/>
</dbReference>
<dbReference type="PANTHER" id="PTHR30204:SF93">
    <property type="entry name" value="HTH MERR-TYPE DOMAIN-CONTAINING PROTEIN"/>
    <property type="match status" value="1"/>
</dbReference>
<dbReference type="GO" id="GO:0003700">
    <property type="term" value="F:DNA-binding transcription factor activity"/>
    <property type="evidence" value="ECO:0007669"/>
    <property type="project" value="InterPro"/>
</dbReference>
<evidence type="ECO:0000259" key="3">
    <source>
        <dbReference type="PROSITE" id="PS50937"/>
    </source>
</evidence>
<proteinExistence type="predicted"/>
<dbReference type="OrthoDB" id="5296483at2"/>
<dbReference type="EMBL" id="WBMT01000004">
    <property type="protein sequence ID" value="KAB2350109.1"/>
    <property type="molecule type" value="Genomic_DNA"/>
</dbReference>
<dbReference type="Pfam" id="PF13411">
    <property type="entry name" value="MerR_1"/>
    <property type="match status" value="1"/>
</dbReference>
<keyword evidence="5" id="KW-1185">Reference proteome</keyword>
<dbReference type="CDD" id="cd01282">
    <property type="entry name" value="HTH_MerR-like_sg3"/>
    <property type="match status" value="1"/>
</dbReference>
<evidence type="ECO:0000256" key="1">
    <source>
        <dbReference type="ARBA" id="ARBA00023125"/>
    </source>
</evidence>
<dbReference type="SMART" id="SM00422">
    <property type="entry name" value="HTH_MERR"/>
    <property type="match status" value="1"/>
</dbReference>
<dbReference type="InterPro" id="IPR009061">
    <property type="entry name" value="DNA-bd_dom_put_sf"/>
</dbReference>
<accession>A0A6H9YY83</accession>
<evidence type="ECO:0000313" key="4">
    <source>
        <dbReference type="EMBL" id="KAB2350109.1"/>
    </source>
</evidence>
<dbReference type="Gene3D" id="1.10.1660.10">
    <property type="match status" value="1"/>
</dbReference>
<dbReference type="PROSITE" id="PS50937">
    <property type="entry name" value="HTH_MERR_2"/>
    <property type="match status" value="1"/>
</dbReference>
<dbReference type="InterPro" id="IPR000551">
    <property type="entry name" value="MerR-type_HTH_dom"/>
</dbReference>
<dbReference type="AlphaFoldDB" id="A0A6H9YY83"/>
<evidence type="ECO:0000313" key="5">
    <source>
        <dbReference type="Proteomes" id="UP000468735"/>
    </source>
</evidence>
<organism evidence="4 5">
    <name type="scientific">Actinomadura rudentiformis</name>
    <dbReference type="NCBI Taxonomy" id="359158"/>
    <lineage>
        <taxon>Bacteria</taxon>
        <taxon>Bacillati</taxon>
        <taxon>Actinomycetota</taxon>
        <taxon>Actinomycetes</taxon>
        <taxon>Streptosporangiales</taxon>
        <taxon>Thermomonosporaceae</taxon>
        <taxon>Actinomadura</taxon>
    </lineage>
</organism>
<keyword evidence="1" id="KW-0238">DNA-binding</keyword>
<dbReference type="GO" id="GO:0003677">
    <property type="term" value="F:DNA binding"/>
    <property type="evidence" value="ECO:0007669"/>
    <property type="project" value="UniProtKB-KW"/>
</dbReference>
<evidence type="ECO:0000256" key="2">
    <source>
        <dbReference type="SAM" id="MobiDB-lite"/>
    </source>
</evidence>
<dbReference type="RefSeq" id="WP_151559726.1">
    <property type="nucleotide sequence ID" value="NZ_WBMT01000004.1"/>
</dbReference>